<protein>
    <submittedName>
        <fullName evidence="2">Uncharacterized protein</fullName>
    </submittedName>
</protein>
<dbReference type="EMBL" id="VHLL01000005">
    <property type="protein sequence ID" value="MCT8337701.1"/>
    <property type="molecule type" value="Genomic_DNA"/>
</dbReference>
<dbReference type="AlphaFoldDB" id="A0A9E4ZPV2"/>
<feature type="transmembrane region" description="Helical" evidence="1">
    <location>
        <begin position="45"/>
        <end position="64"/>
    </location>
</feature>
<keyword evidence="1" id="KW-0812">Transmembrane</keyword>
<comment type="caution">
    <text evidence="2">The sequence shown here is derived from an EMBL/GenBank/DDBJ whole genome shotgun (WGS) entry which is preliminary data.</text>
</comment>
<dbReference type="RefSeq" id="WP_261597811.1">
    <property type="nucleotide sequence ID" value="NZ_VHLL01000005.1"/>
</dbReference>
<feature type="transmembrane region" description="Helical" evidence="1">
    <location>
        <begin position="122"/>
        <end position="147"/>
    </location>
</feature>
<feature type="transmembrane region" description="Helical" evidence="1">
    <location>
        <begin position="167"/>
        <end position="188"/>
    </location>
</feature>
<reference evidence="2" key="1">
    <citation type="submission" date="2019-06" db="EMBL/GenBank/DDBJ databases">
        <title>Methanoculleus strain from Tamsui River, Taipei, Taiwan.</title>
        <authorList>
            <person name="You Y.-T."/>
            <person name="Chen S.-C."/>
            <person name="Lai S.-J."/>
            <person name="Lee Y.-C."/>
            <person name="Lai M.-C."/>
        </authorList>
    </citation>
    <scope>NUCLEOTIDE SEQUENCE</scope>
    <source>
        <strain evidence="2">Afa-1</strain>
    </source>
</reference>
<evidence type="ECO:0000313" key="2">
    <source>
        <dbReference type="EMBL" id="MCT8337701.1"/>
    </source>
</evidence>
<sequence>MAKYRTSLLLALIAAYFIALPVISEYVRLAHVGQFAYRITDYSPVLLLFCIISLTGAVLFAGAVGQDGGRWWAAVPLTVLLLLLAIFGPLYQLSAISLLATIFLAPAVLLLLLAFPLRQGSLAWFGGIEAGLISLIGLLWAYGLFLAPPLPENVIIDSPSLYDIAGIAYVYAGLPLLGILLCVLALWCRRGWLAIVRISNEADSV</sequence>
<feature type="transmembrane region" description="Helical" evidence="1">
    <location>
        <begin position="96"/>
        <end position="115"/>
    </location>
</feature>
<gene>
    <name evidence="2" type="ORF">FKB36_09450</name>
</gene>
<keyword evidence="3" id="KW-1185">Reference proteome</keyword>
<dbReference type="Proteomes" id="UP001065682">
    <property type="component" value="Unassembled WGS sequence"/>
</dbReference>
<keyword evidence="1" id="KW-1133">Transmembrane helix</keyword>
<evidence type="ECO:0000313" key="3">
    <source>
        <dbReference type="Proteomes" id="UP001065682"/>
    </source>
</evidence>
<feature type="transmembrane region" description="Helical" evidence="1">
    <location>
        <begin position="71"/>
        <end position="90"/>
    </location>
</feature>
<evidence type="ECO:0000256" key="1">
    <source>
        <dbReference type="SAM" id="Phobius"/>
    </source>
</evidence>
<organism evidence="2 3">
    <name type="scientific">Methanoculleus formosensis</name>
    <dbReference type="NCBI Taxonomy" id="2590886"/>
    <lineage>
        <taxon>Archaea</taxon>
        <taxon>Methanobacteriati</taxon>
        <taxon>Methanobacteriota</taxon>
        <taxon>Stenosarchaea group</taxon>
        <taxon>Methanomicrobia</taxon>
        <taxon>Methanomicrobiales</taxon>
        <taxon>Methanomicrobiaceae</taxon>
        <taxon>Methanoculleus</taxon>
    </lineage>
</organism>
<proteinExistence type="predicted"/>
<accession>A0A9E4ZPV2</accession>
<keyword evidence="1" id="KW-0472">Membrane</keyword>
<name>A0A9E4ZPV2_9EURY</name>